<dbReference type="Pfam" id="PF00749">
    <property type="entry name" value="tRNA-synt_1c"/>
    <property type="match status" value="1"/>
</dbReference>
<evidence type="ECO:0000259" key="9">
    <source>
        <dbReference type="Pfam" id="PF00749"/>
    </source>
</evidence>
<dbReference type="InterPro" id="IPR020059">
    <property type="entry name" value="Glu/Gln-tRNA-synth_Ib_codon-bd"/>
</dbReference>
<accession>A0ABM9W2K2</accession>
<keyword evidence="1 7" id="KW-0963">Cytoplasm</keyword>
<dbReference type="Pfam" id="PF20974">
    <property type="entry name" value="tRNA-synt_1c_C2"/>
    <property type="match status" value="1"/>
</dbReference>
<dbReference type="GO" id="GO:0004819">
    <property type="term" value="F:glutamine-tRNA ligase activity"/>
    <property type="evidence" value="ECO:0007669"/>
    <property type="project" value="UniProtKB-EC"/>
</dbReference>
<dbReference type="SUPFAM" id="SSF50715">
    <property type="entry name" value="Ribosomal protein L25-like"/>
    <property type="match status" value="1"/>
</dbReference>
<comment type="caution">
    <text evidence="7">Lacks conserved residue(s) required for the propagation of feature annotation.</text>
</comment>
<keyword evidence="3 7" id="KW-0547">Nucleotide-binding</keyword>
<evidence type="ECO:0000256" key="8">
    <source>
        <dbReference type="RuleBase" id="RU363037"/>
    </source>
</evidence>
<evidence type="ECO:0000313" key="13">
    <source>
        <dbReference type="Proteomes" id="UP000245702"/>
    </source>
</evidence>
<feature type="domain" description="Glutamyl/glutaminyl-tRNA synthetase class Ib catalytic" evidence="9">
    <location>
        <begin position="40"/>
        <end position="348"/>
    </location>
</feature>
<proteinExistence type="inferred from homology"/>
<sequence>MNNESKDMDKETAANAAMPANFIEVIINEDNKTGKYGNRVHTRFPPEPNGYLHIGHAKSICLNFGLALKYGGKCNLRFDDTNPTKEDVEYVDSIQEDVRWLGFDWDDRKFYASDYFEKIYELTLELIKKGKAYVCDLSAGEMREYRGTLTEPGKESPYRNRSVAENLSLFEKMRLGEFPEGSRVLRAKIDMSSPNLNMRDPVLYRIIRAPHHRTGDTWCIYPMYDYAHPISDSLEGVTHSICTLEFADHRPLYDWTLEALEIYKCQQIEFARLNLTNTIMSKRYLRRLVEENYVSGWDDPRMPTISGLRRRGYTPEAIRDFCDRIGVAKSNSTVDIALLEHCIREDLNTKAPRVMAVLKPLKIIIDNYPDGQVEEMTAENNPENPEMGSRTLPFTRELYIEQDDFMENPPKKYFRLTPGAEVRLKHAYIIKCEHVIKDEQTGEIVEVHCTYDPDTKSGSGTVNRKVKGVLHWVSAAHAAKAEVRLYDYLLTAQQDQEEEAKDFVDTLNPDSLEVLTACLVEPSIKTAQPGSRFQFMRQGYFVVDRDSTADLPVFSRIVSLKDSWAKLEKK</sequence>
<feature type="binding site" evidence="7">
    <location>
        <position position="243"/>
    </location>
    <ligand>
        <name>ATP</name>
        <dbReference type="ChEBI" id="CHEBI:30616"/>
    </ligand>
</feature>
<keyword evidence="5 7" id="KW-0648">Protein biosynthesis</keyword>
<protein>
    <recommendedName>
        <fullName evidence="7">Glutamine--tRNA ligase</fullName>
        <ecNumber evidence="7">6.1.1.18</ecNumber>
    </recommendedName>
    <alternativeName>
        <fullName evidence="7">Glutaminyl-tRNA synthetase</fullName>
        <shortName evidence="7">GlnRS</shortName>
    </alternativeName>
</protein>
<dbReference type="HAMAP" id="MF_00126">
    <property type="entry name" value="Gln_tRNA_synth"/>
    <property type="match status" value="1"/>
</dbReference>
<dbReference type="InterPro" id="IPR020056">
    <property type="entry name" value="Rbsml_bL25/Gln-tRNA_synth_N"/>
</dbReference>
<dbReference type="EC" id="6.1.1.18" evidence="7"/>
<dbReference type="Gene3D" id="2.40.240.10">
    <property type="entry name" value="Ribosomal Protein L25, Chain P"/>
    <property type="match status" value="2"/>
</dbReference>
<evidence type="ECO:0000256" key="7">
    <source>
        <dbReference type="HAMAP-Rule" id="MF_00126"/>
    </source>
</evidence>
<keyword evidence="6 7" id="KW-0030">Aminoacyl-tRNA synthetase</keyword>
<dbReference type="NCBIfam" id="TIGR00440">
    <property type="entry name" value="glnS"/>
    <property type="match status" value="1"/>
</dbReference>
<dbReference type="CDD" id="cd00807">
    <property type="entry name" value="GlnRS_core"/>
    <property type="match status" value="1"/>
</dbReference>
<keyword evidence="2 7" id="KW-0436">Ligase</keyword>
<dbReference type="EMBL" id="FCOW01000009">
    <property type="protein sequence ID" value="CVK19409.1"/>
    <property type="molecule type" value="Genomic_DNA"/>
</dbReference>
<dbReference type="InterPro" id="IPR011035">
    <property type="entry name" value="Ribosomal_bL25/Gln-tRNA_synth"/>
</dbReference>
<evidence type="ECO:0000256" key="2">
    <source>
        <dbReference type="ARBA" id="ARBA00022598"/>
    </source>
</evidence>
<dbReference type="InterPro" id="IPR022861">
    <property type="entry name" value="Gln_tRNA_ligase_bac"/>
</dbReference>
<name>A0ABM9W2K2_9FIRM</name>
<evidence type="ECO:0000256" key="4">
    <source>
        <dbReference type="ARBA" id="ARBA00022840"/>
    </source>
</evidence>
<organism evidence="12 13">
    <name type="scientific">Sporomusa sphaeroides DSM 2875</name>
    <dbReference type="NCBI Taxonomy" id="1337886"/>
    <lineage>
        <taxon>Bacteria</taxon>
        <taxon>Bacillati</taxon>
        <taxon>Bacillota</taxon>
        <taxon>Negativicutes</taxon>
        <taxon>Selenomonadales</taxon>
        <taxon>Sporomusaceae</taxon>
        <taxon>Sporomusa</taxon>
    </lineage>
</organism>
<feature type="binding site" evidence="7">
    <location>
        <begin position="53"/>
        <end position="59"/>
    </location>
    <ligand>
        <name>ATP</name>
        <dbReference type="ChEBI" id="CHEBI:30616"/>
    </ligand>
</feature>
<evidence type="ECO:0000256" key="6">
    <source>
        <dbReference type="ARBA" id="ARBA00023146"/>
    </source>
</evidence>
<keyword evidence="13" id="KW-1185">Reference proteome</keyword>
<comment type="catalytic activity">
    <reaction evidence="7">
        <text>tRNA(Gln) + L-glutamine + ATP = L-glutaminyl-tRNA(Gln) + AMP + diphosphate</text>
        <dbReference type="Rhea" id="RHEA:20121"/>
        <dbReference type="Rhea" id="RHEA-COMP:9662"/>
        <dbReference type="Rhea" id="RHEA-COMP:9681"/>
        <dbReference type="ChEBI" id="CHEBI:30616"/>
        <dbReference type="ChEBI" id="CHEBI:33019"/>
        <dbReference type="ChEBI" id="CHEBI:58359"/>
        <dbReference type="ChEBI" id="CHEBI:78442"/>
        <dbReference type="ChEBI" id="CHEBI:78521"/>
        <dbReference type="ChEBI" id="CHEBI:456215"/>
        <dbReference type="EC" id="6.1.1.18"/>
    </reaction>
</comment>
<keyword evidence="4 7" id="KW-0067">ATP-binding</keyword>
<dbReference type="InterPro" id="IPR004514">
    <property type="entry name" value="Gln-tRNA-synth"/>
</dbReference>
<dbReference type="SUPFAM" id="SSF52374">
    <property type="entry name" value="Nucleotidylyl transferase"/>
    <property type="match status" value="1"/>
</dbReference>
<comment type="caution">
    <text evidence="12">The sequence shown here is derived from an EMBL/GenBank/DDBJ whole genome shotgun (WGS) entry which is preliminary data.</text>
</comment>
<feature type="binding site" evidence="7">
    <location>
        <begin position="47"/>
        <end position="49"/>
    </location>
    <ligand>
        <name>ATP</name>
        <dbReference type="ChEBI" id="CHEBI:30616"/>
    </ligand>
</feature>
<dbReference type="InterPro" id="IPR014729">
    <property type="entry name" value="Rossmann-like_a/b/a_fold"/>
</dbReference>
<feature type="binding site" evidence="7">
    <location>
        <position position="79"/>
    </location>
    <ligand>
        <name>L-glutamine</name>
        <dbReference type="ChEBI" id="CHEBI:58359"/>
    </ligand>
</feature>
<feature type="domain" description="tRNA synthetases class I (E and Q) anti-codon binding" evidence="11">
    <location>
        <begin position="469"/>
        <end position="544"/>
    </location>
</feature>
<comment type="subcellular location">
    <subcellularLocation>
        <location evidence="7">Cytoplasm</location>
    </subcellularLocation>
</comment>
<evidence type="ECO:0000313" key="12">
    <source>
        <dbReference type="EMBL" id="CVK19409.1"/>
    </source>
</evidence>
<dbReference type="Gene3D" id="1.10.1160.10">
    <property type="entry name" value="Glutamyl-trna Synthetase, Domain 2"/>
    <property type="match status" value="1"/>
</dbReference>
<feature type="domain" description="Glutamyl/glutaminyl-tRNA synthetase class Ib anti-codon binding" evidence="10">
    <location>
        <begin position="351"/>
        <end position="452"/>
    </location>
</feature>
<evidence type="ECO:0000256" key="3">
    <source>
        <dbReference type="ARBA" id="ARBA00022741"/>
    </source>
</evidence>
<feature type="short sequence motif" description="'HIGH' region" evidence="7">
    <location>
        <begin position="46"/>
        <end position="56"/>
    </location>
</feature>
<dbReference type="Gene3D" id="3.90.800.10">
    <property type="entry name" value="Glutamyl-tRNA Synthetase, Domain 3"/>
    <property type="match status" value="1"/>
</dbReference>
<comment type="subunit">
    <text evidence="7">Monomer.</text>
</comment>
<feature type="binding site" evidence="7">
    <location>
        <begin position="280"/>
        <end position="282"/>
    </location>
    <ligand>
        <name>ATP</name>
        <dbReference type="ChEBI" id="CHEBI:30616"/>
    </ligand>
</feature>
<dbReference type="InterPro" id="IPR000924">
    <property type="entry name" value="Glu/Gln-tRNA-synth"/>
</dbReference>
<dbReference type="Proteomes" id="UP000245702">
    <property type="component" value="Unassembled WGS sequence"/>
</dbReference>
<dbReference type="InterPro" id="IPR020058">
    <property type="entry name" value="Glu/Gln-tRNA-synth_Ib_cat-dom"/>
</dbReference>
<evidence type="ECO:0000256" key="1">
    <source>
        <dbReference type="ARBA" id="ARBA00022490"/>
    </source>
</evidence>
<evidence type="ECO:0000256" key="5">
    <source>
        <dbReference type="ARBA" id="ARBA00022917"/>
    </source>
</evidence>
<dbReference type="PANTHER" id="PTHR43097:SF5">
    <property type="entry name" value="GLUTAMATE--TRNA LIGASE"/>
    <property type="match status" value="1"/>
</dbReference>
<dbReference type="InterPro" id="IPR050132">
    <property type="entry name" value="Gln/Glu-tRNA_Ligase"/>
</dbReference>
<dbReference type="InterPro" id="IPR049437">
    <property type="entry name" value="tRNA-synt_1c_C2"/>
</dbReference>
<feature type="binding site" evidence="7">
    <location>
        <position position="224"/>
    </location>
    <ligand>
        <name>L-glutamine</name>
        <dbReference type="ChEBI" id="CHEBI:58359"/>
    </ligand>
</feature>
<gene>
    <name evidence="7 12" type="primary">glnS</name>
    <name evidence="12" type="ORF">SSPH_02060</name>
</gene>
<feature type="short sequence motif" description="'KMSKS' region" evidence="7">
    <location>
        <begin position="279"/>
        <end position="283"/>
    </location>
</feature>
<comment type="similarity">
    <text evidence="7 8">Belongs to the class-I aminoacyl-tRNA synthetase family.</text>
</comment>
<dbReference type="Gene3D" id="3.40.50.620">
    <property type="entry name" value="HUPs"/>
    <property type="match status" value="1"/>
</dbReference>
<feature type="binding site" evidence="7">
    <location>
        <begin position="272"/>
        <end position="273"/>
    </location>
    <ligand>
        <name>ATP</name>
        <dbReference type="ChEBI" id="CHEBI:30616"/>
    </ligand>
</feature>
<dbReference type="Pfam" id="PF03950">
    <property type="entry name" value="tRNA-synt_1c_C"/>
    <property type="match status" value="1"/>
</dbReference>
<dbReference type="PRINTS" id="PR00987">
    <property type="entry name" value="TRNASYNTHGLU"/>
</dbReference>
<dbReference type="NCBIfam" id="NF011291">
    <property type="entry name" value="PRK14703.1"/>
    <property type="match status" value="1"/>
</dbReference>
<evidence type="ECO:0000259" key="11">
    <source>
        <dbReference type="Pfam" id="PF20974"/>
    </source>
</evidence>
<dbReference type="PANTHER" id="PTHR43097">
    <property type="entry name" value="GLUTAMINE-TRNA LIGASE"/>
    <property type="match status" value="1"/>
</dbReference>
<dbReference type="RefSeq" id="WP_109298183.1">
    <property type="nucleotide sequence ID" value="NZ_CP146991.1"/>
</dbReference>
<reference evidence="12 13" key="1">
    <citation type="submission" date="2016-01" db="EMBL/GenBank/DDBJ databases">
        <authorList>
            <person name="Brown R."/>
        </authorList>
    </citation>
    <scope>NUCLEOTIDE SEQUENCE [LARGE SCALE GENOMIC DNA]</scope>
    <source>
        <strain evidence="12">Sporomusa sphaeroides DSM 2875</strain>
    </source>
</reference>
<evidence type="ECO:0000259" key="10">
    <source>
        <dbReference type="Pfam" id="PF03950"/>
    </source>
</evidence>
<dbReference type="InterPro" id="IPR020061">
    <property type="entry name" value="Glu_tRNA_lig_a-bdl"/>
</dbReference>